<proteinExistence type="predicted"/>
<dbReference type="Pfam" id="PF04203">
    <property type="entry name" value="Sortase"/>
    <property type="match status" value="1"/>
</dbReference>
<sequence length="216" mass="22762">MSRHRRARRRRPLPAPDSSLVVRALAVLAFVLAAGCAAMGVATAARADPCPPATAPWRAGATPMPASEPVALTVDRIDACSSLVPVGVDERRRIEVPSVHTPEQAAWYRHGPTPGERGPAVLVGHVDGDGRRGVFADLAAATAGDRITVTRRDGSVAVFAVVGTVQVSKNWFPTRDVYGDTAGPELRLITCGGALDRTGHSYTDNVIVYARLVGRG</sequence>
<dbReference type="InterPro" id="IPR023365">
    <property type="entry name" value="Sortase_dom-sf"/>
</dbReference>
<dbReference type="RefSeq" id="WP_274199129.1">
    <property type="nucleotide sequence ID" value="NZ_JAQZAO010000002.1"/>
</dbReference>
<keyword evidence="1" id="KW-0378">Hydrolase</keyword>
<keyword evidence="3" id="KW-1185">Reference proteome</keyword>
<evidence type="ECO:0000256" key="1">
    <source>
        <dbReference type="ARBA" id="ARBA00022801"/>
    </source>
</evidence>
<gene>
    <name evidence="2" type="ORF">PGB27_04365</name>
</gene>
<comment type="caution">
    <text evidence="2">The sequence shown here is derived from an EMBL/GenBank/DDBJ whole genome shotgun (WGS) entry which is preliminary data.</text>
</comment>
<name>A0ABT5SP13_9PSEU</name>
<dbReference type="Proteomes" id="UP001300763">
    <property type="component" value="Unassembled WGS sequence"/>
</dbReference>
<dbReference type="InterPro" id="IPR005754">
    <property type="entry name" value="Sortase"/>
</dbReference>
<evidence type="ECO:0000313" key="3">
    <source>
        <dbReference type="Proteomes" id="UP001300763"/>
    </source>
</evidence>
<protein>
    <submittedName>
        <fullName evidence="2">Class F sortase</fullName>
    </submittedName>
</protein>
<dbReference type="SUPFAM" id="SSF63817">
    <property type="entry name" value="Sortase"/>
    <property type="match status" value="1"/>
</dbReference>
<dbReference type="EMBL" id="JAQZAO010000002">
    <property type="protein sequence ID" value="MDD7964575.1"/>
    <property type="molecule type" value="Genomic_DNA"/>
</dbReference>
<dbReference type="InterPro" id="IPR042001">
    <property type="entry name" value="Sortase_F"/>
</dbReference>
<accession>A0ABT5SP13</accession>
<dbReference type="Gene3D" id="2.40.260.10">
    <property type="entry name" value="Sortase"/>
    <property type="match status" value="1"/>
</dbReference>
<reference evidence="2 3" key="1">
    <citation type="submission" date="2023-02" db="EMBL/GenBank/DDBJ databases">
        <title>Genome sequencing required for Actinomycetospora new species description.</title>
        <authorList>
            <person name="Saimee Y."/>
            <person name="Duangmal K."/>
        </authorList>
    </citation>
    <scope>NUCLEOTIDE SEQUENCE [LARGE SCALE GENOMIC DNA]</scope>
    <source>
        <strain evidence="2 3">DW7H6</strain>
    </source>
</reference>
<dbReference type="CDD" id="cd05829">
    <property type="entry name" value="Sortase_F"/>
    <property type="match status" value="1"/>
</dbReference>
<evidence type="ECO:0000313" key="2">
    <source>
        <dbReference type="EMBL" id="MDD7964575.1"/>
    </source>
</evidence>
<organism evidence="2 3">
    <name type="scientific">Actinomycetospora lemnae</name>
    <dbReference type="NCBI Taxonomy" id="3019891"/>
    <lineage>
        <taxon>Bacteria</taxon>
        <taxon>Bacillati</taxon>
        <taxon>Actinomycetota</taxon>
        <taxon>Actinomycetes</taxon>
        <taxon>Pseudonocardiales</taxon>
        <taxon>Pseudonocardiaceae</taxon>
        <taxon>Actinomycetospora</taxon>
    </lineage>
</organism>
<dbReference type="NCBIfam" id="NF033748">
    <property type="entry name" value="class_F_sortase"/>
    <property type="match status" value="1"/>
</dbReference>